<dbReference type="GO" id="GO:0003677">
    <property type="term" value="F:DNA binding"/>
    <property type="evidence" value="ECO:0007669"/>
    <property type="project" value="InterPro"/>
</dbReference>
<evidence type="ECO:0000313" key="3">
    <source>
        <dbReference type="EMBL" id="MQU07735.1"/>
    </source>
</evidence>
<comment type="similarity">
    <text evidence="1">Belongs to the N(4)/N(6)-methyltransferase family.</text>
</comment>
<dbReference type="InterPro" id="IPR029063">
    <property type="entry name" value="SAM-dependent_MTases_sf"/>
</dbReference>
<sequence length="288" mass="32436">MNDLKNQIVNLKKTIFKISNNPKKSEIQNQDLSFKTFVLIGLVSGIETLAQRYVHYGLPKNELNNYIATGETLKGFQGTQEDWNLIDQDSLADAVNLYHTIVKQSEPFEDILSLLAEDILLTKGRGVAKGQFMTPPYIAQFLAKLIYSPKDTSEPHKFCDPCVGYGALMLAHLWNQHKENPESLKNIEIIVNDIDPFMCHVTALQILANTTQNNIDVKSFQILCSNVITQYTSGETSFLLNFITPEIVFSRIDEIQTIKLVQDLMREVLVGQPTKNKSRDSEISVGAV</sequence>
<dbReference type="RefSeq" id="WP_153374526.1">
    <property type="nucleotide sequence ID" value="NZ_WIVU01000044.1"/>
</dbReference>
<evidence type="ECO:0000313" key="4">
    <source>
        <dbReference type="Proteomes" id="UP000478064"/>
    </source>
</evidence>
<feature type="domain" description="DNA methylase adenine-specific" evidence="2">
    <location>
        <begin position="124"/>
        <end position="231"/>
    </location>
</feature>
<dbReference type="EMBL" id="WIVU01000044">
    <property type="protein sequence ID" value="MQU07735.1"/>
    <property type="molecule type" value="Genomic_DNA"/>
</dbReference>
<dbReference type="InterPro" id="IPR003356">
    <property type="entry name" value="DNA_methylase_A-5"/>
</dbReference>
<name>A0A6L5HZ64_9PSED</name>
<evidence type="ECO:0000256" key="1">
    <source>
        <dbReference type="ARBA" id="ARBA00006594"/>
    </source>
</evidence>
<organism evidence="3 4">
    <name type="scientific">Pseudomonas helleri</name>
    <dbReference type="NCBI Taxonomy" id="1608996"/>
    <lineage>
        <taxon>Bacteria</taxon>
        <taxon>Pseudomonadati</taxon>
        <taxon>Pseudomonadota</taxon>
        <taxon>Gammaproteobacteria</taxon>
        <taxon>Pseudomonadales</taxon>
        <taxon>Pseudomonadaceae</taxon>
        <taxon>Pseudomonas</taxon>
    </lineage>
</organism>
<keyword evidence="3" id="KW-0808">Transferase</keyword>
<dbReference type="Gene3D" id="3.40.50.150">
    <property type="entry name" value="Vaccinia Virus protein VP39"/>
    <property type="match status" value="1"/>
</dbReference>
<evidence type="ECO:0000259" key="2">
    <source>
        <dbReference type="Pfam" id="PF02384"/>
    </source>
</evidence>
<comment type="caution">
    <text evidence="3">The sequence shown here is derived from an EMBL/GenBank/DDBJ whole genome shotgun (WGS) entry which is preliminary data.</text>
</comment>
<keyword evidence="3" id="KW-0489">Methyltransferase</keyword>
<protein>
    <submittedName>
        <fullName evidence="3">N-6 DNA methylase</fullName>
    </submittedName>
</protein>
<proteinExistence type="inferred from homology"/>
<dbReference type="GO" id="GO:0008170">
    <property type="term" value="F:N-methyltransferase activity"/>
    <property type="evidence" value="ECO:0007669"/>
    <property type="project" value="InterPro"/>
</dbReference>
<dbReference type="Proteomes" id="UP000478064">
    <property type="component" value="Unassembled WGS sequence"/>
</dbReference>
<dbReference type="AlphaFoldDB" id="A0A6L5HZ64"/>
<dbReference type="Pfam" id="PF02384">
    <property type="entry name" value="N6_Mtase"/>
    <property type="match status" value="1"/>
</dbReference>
<accession>A0A6L5HZ64</accession>
<dbReference type="GO" id="GO:0032259">
    <property type="term" value="P:methylation"/>
    <property type="evidence" value="ECO:0007669"/>
    <property type="project" value="UniProtKB-KW"/>
</dbReference>
<reference evidence="3 4" key="1">
    <citation type="submission" date="2019-10" db="EMBL/GenBank/DDBJ databases">
        <title>Evaluation of single-gene subtyping targets for Pseudomonas.</title>
        <authorList>
            <person name="Reichler S.J."/>
            <person name="Orsi R.H."/>
            <person name="Wiedmann M."/>
            <person name="Martin N.H."/>
            <person name="Murphy S.I."/>
        </authorList>
    </citation>
    <scope>NUCLEOTIDE SEQUENCE [LARGE SCALE GENOMIC DNA]</scope>
    <source>
        <strain evidence="3 4">FSL R10-1637</strain>
    </source>
</reference>
<gene>
    <name evidence="3" type="ORF">GHO27_18820</name>
</gene>
<dbReference type="SUPFAM" id="SSF53335">
    <property type="entry name" value="S-adenosyl-L-methionine-dependent methyltransferases"/>
    <property type="match status" value="1"/>
</dbReference>